<keyword evidence="8" id="KW-0326">Glycosidase</keyword>
<dbReference type="GO" id="GO:0031176">
    <property type="term" value="F:endo-1,4-beta-xylanase activity"/>
    <property type="evidence" value="ECO:0007669"/>
    <property type="project" value="UniProtKB-EC"/>
</dbReference>
<feature type="domain" description="GH10" evidence="10">
    <location>
        <begin position="615"/>
        <end position="911"/>
    </location>
</feature>
<evidence type="ECO:0000313" key="12">
    <source>
        <dbReference type="Proteomes" id="UP000034894"/>
    </source>
</evidence>
<evidence type="ECO:0000256" key="3">
    <source>
        <dbReference type="ARBA" id="ARBA00012590"/>
    </source>
</evidence>
<keyword evidence="4" id="KW-0858">Xylan degradation</keyword>
<organism evidence="11 12">
    <name type="scientific">Candidatus Gottesmanbacteria bacterium GW2011_GWA2_43_14</name>
    <dbReference type="NCBI Taxonomy" id="1618443"/>
    <lineage>
        <taxon>Bacteria</taxon>
        <taxon>Candidatus Gottesmaniibacteriota</taxon>
    </lineage>
</organism>
<dbReference type="InterPro" id="IPR017853">
    <property type="entry name" value="GH"/>
</dbReference>
<comment type="catalytic activity">
    <reaction evidence="1">
        <text>Endohydrolysis of (1-&gt;4)-beta-D-xylosidic linkages in xylans.</text>
        <dbReference type="EC" id="3.2.1.8"/>
    </reaction>
</comment>
<evidence type="ECO:0000259" key="10">
    <source>
        <dbReference type="PROSITE" id="PS51760"/>
    </source>
</evidence>
<keyword evidence="7" id="KW-0119">Carbohydrate metabolism</keyword>
<dbReference type="EC" id="3.2.1.8" evidence="3"/>
<evidence type="ECO:0000256" key="5">
    <source>
        <dbReference type="ARBA" id="ARBA00022729"/>
    </source>
</evidence>
<gene>
    <name evidence="11" type="ORF">UV73_C0019G0004</name>
</gene>
<evidence type="ECO:0000256" key="9">
    <source>
        <dbReference type="ARBA" id="ARBA00023326"/>
    </source>
</evidence>
<evidence type="ECO:0000256" key="2">
    <source>
        <dbReference type="ARBA" id="ARBA00007495"/>
    </source>
</evidence>
<dbReference type="AlphaFoldDB" id="A0A0G1DCI2"/>
<evidence type="ECO:0000256" key="7">
    <source>
        <dbReference type="ARBA" id="ARBA00023277"/>
    </source>
</evidence>
<comment type="similarity">
    <text evidence="2">Belongs to the glycosyl hydrolase 10 (cellulase F) family.</text>
</comment>
<dbReference type="Proteomes" id="UP000034894">
    <property type="component" value="Unassembled WGS sequence"/>
</dbReference>
<dbReference type="EMBL" id="LCFP01000019">
    <property type="protein sequence ID" value="KKS95327.1"/>
    <property type="molecule type" value="Genomic_DNA"/>
</dbReference>
<dbReference type="InterPro" id="IPR044846">
    <property type="entry name" value="GH10"/>
</dbReference>
<dbReference type="InterPro" id="IPR001000">
    <property type="entry name" value="GH10_dom"/>
</dbReference>
<evidence type="ECO:0000313" key="11">
    <source>
        <dbReference type="EMBL" id="KKS95327.1"/>
    </source>
</evidence>
<dbReference type="PROSITE" id="PS51760">
    <property type="entry name" value="GH10_2"/>
    <property type="match status" value="1"/>
</dbReference>
<dbReference type="SMART" id="SM00633">
    <property type="entry name" value="Glyco_10"/>
    <property type="match status" value="1"/>
</dbReference>
<protein>
    <recommendedName>
        <fullName evidence="3">endo-1,4-beta-xylanase</fullName>
        <ecNumber evidence="3">3.2.1.8</ecNumber>
    </recommendedName>
</protein>
<evidence type="ECO:0000256" key="1">
    <source>
        <dbReference type="ARBA" id="ARBA00000681"/>
    </source>
</evidence>
<sequence>MPAVKPEIYPNQSDDTSVQRNPLSRLELFDISKAGAEAGTLLFVLSKLKIPVLDTMTPEQLSFLGTISAVNPDIDTIKTSLEKKSDGKLTGRALLSFTATKTRLMKGVDLPDGSRMSLTMRFSHPDPEQAIRNAHRFKGLTKSVIYLKKASEALLVGSAASAVAILHNADPDKPTIDESEAINRYGRPAKIALAMLGGLIAGTAAGCVSTTPEDSQSQEGLATLTPMFSDGTPYPVSTPLPPADTGGYVLEAGVETSVELFQAAPITVGYLVNNGEKLDISLTTGQSNLGPQPIMVPPTSDERHYNPVEYAEKTFGNTIRSDNGGVAFKNPIKMLEYAVAQAAAQAQENVVGQAIHFRQKEDRAFGNLTFYREQLKIDDKEHKLTNAHPTYLVVRDGSGITVVGKGNNGDIVVAFEEYVSRDSDEFFEPRMRFAILSQGEFAVLNRDHLNNMEYRYNPADPSDVISDKLLFNDNGIKRTVQLNRIDDEMMGMIRAETYEVWVDSVPAEVLNGETTKSSLHPNPLVRKPDVEKDLGLPSGFRPDITDFNYSVHYNNIELNNPKNSIVFAEDKNSDTVLVARFNGREWEWKSSGMRDYADALSIRNGTKITYELFDGTQSHGLSDSIKEKYRKTVANYCNMAVIDDALSWSGLEPSNGEIDQGSDWYIKYQIDELQKLGINRIRGHAVIYPKEAPPWLRGMDKNQLEEQIRKRVKQMVQSYKCNEWVMVNEPYRHYSGDDDLFHTQLGEEYIDLAFEEARRIDSNARLIFNDVLNHTTLSTPHSIFGVPQNLQTDTTLKIVNRLKQKGLIDAVGIQMHLDGANPPDWNNVIETLKSYGITVEITEFDVDMRNAGGSPEEKDQKQADIFQAALDAMISSGVCTGFSVWGIGDNSGTTFNENLDPKPAYHAMENSFKSHLDLS</sequence>
<comment type="caution">
    <text evidence="11">The sequence shown here is derived from an EMBL/GenBank/DDBJ whole genome shotgun (WGS) entry which is preliminary data.</text>
</comment>
<keyword evidence="9" id="KW-0624">Polysaccharide degradation</keyword>
<evidence type="ECO:0000256" key="8">
    <source>
        <dbReference type="ARBA" id="ARBA00023295"/>
    </source>
</evidence>
<dbReference type="GO" id="GO:0045493">
    <property type="term" value="P:xylan catabolic process"/>
    <property type="evidence" value="ECO:0007669"/>
    <property type="project" value="UniProtKB-KW"/>
</dbReference>
<reference evidence="11 12" key="1">
    <citation type="journal article" date="2015" name="Nature">
        <title>rRNA introns, odd ribosomes, and small enigmatic genomes across a large radiation of phyla.</title>
        <authorList>
            <person name="Brown C.T."/>
            <person name="Hug L.A."/>
            <person name="Thomas B.C."/>
            <person name="Sharon I."/>
            <person name="Castelle C.J."/>
            <person name="Singh A."/>
            <person name="Wilkins M.J."/>
            <person name="Williams K.H."/>
            <person name="Banfield J.F."/>
        </authorList>
    </citation>
    <scope>NUCLEOTIDE SEQUENCE [LARGE SCALE GENOMIC DNA]</scope>
</reference>
<dbReference type="PANTHER" id="PTHR31490">
    <property type="entry name" value="GLYCOSYL HYDROLASE"/>
    <property type="match status" value="1"/>
</dbReference>
<name>A0A0G1DCI2_9BACT</name>
<proteinExistence type="inferred from homology"/>
<dbReference type="Gene3D" id="3.20.20.80">
    <property type="entry name" value="Glycosidases"/>
    <property type="match status" value="1"/>
</dbReference>
<keyword evidence="6" id="KW-0378">Hydrolase</keyword>
<dbReference type="PANTHER" id="PTHR31490:SF88">
    <property type="entry name" value="BETA-XYLANASE"/>
    <property type="match status" value="1"/>
</dbReference>
<keyword evidence="5" id="KW-0732">Signal</keyword>
<dbReference type="STRING" id="1618443.UV73_C0019G0004"/>
<accession>A0A0G1DCI2</accession>
<dbReference type="SUPFAM" id="SSF51445">
    <property type="entry name" value="(Trans)glycosidases"/>
    <property type="match status" value="1"/>
</dbReference>
<evidence type="ECO:0000256" key="4">
    <source>
        <dbReference type="ARBA" id="ARBA00022651"/>
    </source>
</evidence>
<dbReference type="Pfam" id="PF00331">
    <property type="entry name" value="Glyco_hydro_10"/>
    <property type="match status" value="1"/>
</dbReference>
<evidence type="ECO:0000256" key="6">
    <source>
        <dbReference type="ARBA" id="ARBA00022801"/>
    </source>
</evidence>